<organism evidence="2 3">
    <name type="scientific">Parascaris equorum</name>
    <name type="common">Equine roundworm</name>
    <dbReference type="NCBI Taxonomy" id="6256"/>
    <lineage>
        <taxon>Eukaryota</taxon>
        <taxon>Metazoa</taxon>
        <taxon>Ecdysozoa</taxon>
        <taxon>Nematoda</taxon>
        <taxon>Chromadorea</taxon>
        <taxon>Rhabditida</taxon>
        <taxon>Spirurina</taxon>
        <taxon>Ascaridomorpha</taxon>
        <taxon>Ascaridoidea</taxon>
        <taxon>Ascarididae</taxon>
        <taxon>Parascaris</taxon>
    </lineage>
</organism>
<accession>A0A914RVM4</accession>
<keyword evidence="2" id="KW-1185">Reference proteome</keyword>
<evidence type="ECO:0000259" key="1">
    <source>
        <dbReference type="Pfam" id="PF14008"/>
    </source>
</evidence>
<dbReference type="Gene3D" id="3.60.21.10">
    <property type="match status" value="1"/>
</dbReference>
<dbReference type="WBParaSite" id="PEQ_0000890401-mRNA-1">
    <property type="protein sequence ID" value="PEQ_0000890401-mRNA-1"/>
    <property type="gene ID" value="PEQ_0000890401"/>
</dbReference>
<dbReference type="PANTHER" id="PTHR45867:SF3">
    <property type="entry name" value="ACID PHOSPHATASE TYPE 7"/>
    <property type="match status" value="1"/>
</dbReference>
<dbReference type="SUPFAM" id="SSF56300">
    <property type="entry name" value="Metallo-dependent phosphatases"/>
    <property type="match status" value="1"/>
</dbReference>
<dbReference type="AlphaFoldDB" id="A0A914RVM4"/>
<protein>
    <submittedName>
        <fullName evidence="3">Iron/zinc purple acid phosphatase-like C-terminal domain-containing protein</fullName>
    </submittedName>
</protein>
<dbReference type="InterPro" id="IPR029052">
    <property type="entry name" value="Metallo-depent_PP-like"/>
</dbReference>
<reference evidence="3" key="1">
    <citation type="submission" date="2022-11" db="UniProtKB">
        <authorList>
            <consortium name="WormBaseParasite"/>
        </authorList>
    </citation>
    <scope>IDENTIFICATION</scope>
</reference>
<feature type="domain" description="Purple acid phosphatase C-terminal" evidence="1">
    <location>
        <begin position="61"/>
        <end position="105"/>
    </location>
</feature>
<sequence>MYCSDFDGDDCTKYEARTRTGLPGTHAYGLEKLFYKYGVDLEIWAHEHSYERMWPLYNRTGCQENTDPFIEHPPPWSAFRSSNYGFSRMQIFNSTHLYFEQLSASKVRRITH</sequence>
<evidence type="ECO:0000313" key="3">
    <source>
        <dbReference type="WBParaSite" id="PEQ_0000890401-mRNA-1"/>
    </source>
</evidence>
<dbReference type="InterPro" id="IPR025733">
    <property type="entry name" value="PAPs_C"/>
</dbReference>
<name>A0A914RVM4_PAREQ</name>
<dbReference type="Pfam" id="PF14008">
    <property type="entry name" value="Metallophos_C"/>
    <property type="match status" value="1"/>
</dbReference>
<dbReference type="PANTHER" id="PTHR45867">
    <property type="entry name" value="PURPLE ACID PHOSPHATASE"/>
    <property type="match status" value="1"/>
</dbReference>
<evidence type="ECO:0000313" key="2">
    <source>
        <dbReference type="Proteomes" id="UP000887564"/>
    </source>
</evidence>
<dbReference type="Proteomes" id="UP000887564">
    <property type="component" value="Unplaced"/>
</dbReference>
<proteinExistence type="predicted"/>